<dbReference type="InterPro" id="IPR018244">
    <property type="entry name" value="Allrgn_V5/Tpx1_CS"/>
</dbReference>
<feature type="chain" id="PRO_5025444959" evidence="1">
    <location>
        <begin position="39"/>
        <end position="255"/>
    </location>
</feature>
<proteinExistence type="predicted"/>
<evidence type="ECO:0000259" key="2">
    <source>
        <dbReference type="SMART" id="SM00198"/>
    </source>
</evidence>
<keyword evidence="1" id="KW-0732">Signal</keyword>
<dbReference type="PROSITE" id="PS01010">
    <property type="entry name" value="CRISP_2"/>
    <property type="match status" value="1"/>
</dbReference>
<dbReference type="SMART" id="SM00198">
    <property type="entry name" value="SCP"/>
    <property type="match status" value="1"/>
</dbReference>
<gene>
    <name evidence="3" type="primary">VA3_0</name>
    <name evidence="3" type="ORF">FJT64_008543</name>
</gene>
<dbReference type="Pfam" id="PF00188">
    <property type="entry name" value="CAP"/>
    <property type="match status" value="1"/>
</dbReference>
<evidence type="ECO:0000313" key="4">
    <source>
        <dbReference type="Proteomes" id="UP000440578"/>
    </source>
</evidence>
<sequence>MQHTIRSREIKRVHRTSSSLPAVMLSLLLLATSLVASAQNVDYCSMCSDHTMCLYPNDGPGDTCTTVLERNVNGQEQTEILAAHNAIRRRVKNGDFANNNLPAAEVMPDLSWNDQLAVVAQRWADQCNFNHDACRKIEVEGKTEGETAGQNLAAAWRSPGSSKNWTEDAINPWFYDELDAFTQNDLTFRKASSYPAGHLTQVIWADSTEVGCGFIAFEDTQNIPDYGPYTFTRRHYVCNYFPAGNIINQQIYQPA</sequence>
<dbReference type="OrthoDB" id="414826at2759"/>
<dbReference type="InterPro" id="IPR014044">
    <property type="entry name" value="CAP_dom"/>
</dbReference>
<keyword evidence="4" id="KW-1185">Reference proteome</keyword>
<accession>A0A6A4VQ83</accession>
<dbReference type="PRINTS" id="PR00838">
    <property type="entry name" value="V5ALLERGEN"/>
</dbReference>
<comment type="caution">
    <text evidence="3">The sequence shown here is derived from an EMBL/GenBank/DDBJ whole genome shotgun (WGS) entry which is preliminary data.</text>
</comment>
<dbReference type="InterPro" id="IPR035940">
    <property type="entry name" value="CAP_sf"/>
</dbReference>
<dbReference type="CDD" id="cd05380">
    <property type="entry name" value="CAP_euk"/>
    <property type="match status" value="1"/>
</dbReference>
<protein>
    <submittedName>
        <fullName evidence="3">Venom allergen 3</fullName>
    </submittedName>
</protein>
<name>A0A6A4VQ83_AMPAM</name>
<reference evidence="3 4" key="1">
    <citation type="submission" date="2019-07" db="EMBL/GenBank/DDBJ databases">
        <title>Draft genome assembly of a fouling barnacle, Amphibalanus amphitrite (Darwin, 1854): The first reference genome for Thecostraca.</title>
        <authorList>
            <person name="Kim W."/>
        </authorList>
    </citation>
    <scope>NUCLEOTIDE SEQUENCE [LARGE SCALE GENOMIC DNA]</scope>
    <source>
        <strain evidence="3">SNU_AA5</strain>
        <tissue evidence="3">Soma without cirri and trophi</tissue>
    </source>
</reference>
<dbReference type="InterPro" id="IPR002413">
    <property type="entry name" value="V5_allergen-like"/>
</dbReference>
<evidence type="ECO:0000313" key="3">
    <source>
        <dbReference type="EMBL" id="KAF0293714.1"/>
    </source>
</evidence>
<dbReference type="AlphaFoldDB" id="A0A6A4VQ83"/>
<dbReference type="PANTHER" id="PTHR10334">
    <property type="entry name" value="CYSTEINE-RICH SECRETORY PROTEIN-RELATED"/>
    <property type="match status" value="1"/>
</dbReference>
<evidence type="ECO:0000256" key="1">
    <source>
        <dbReference type="SAM" id="SignalP"/>
    </source>
</evidence>
<dbReference type="Proteomes" id="UP000440578">
    <property type="component" value="Unassembled WGS sequence"/>
</dbReference>
<dbReference type="InterPro" id="IPR001283">
    <property type="entry name" value="CRISP-related"/>
</dbReference>
<feature type="signal peptide" evidence="1">
    <location>
        <begin position="1"/>
        <end position="38"/>
    </location>
</feature>
<organism evidence="3 4">
    <name type="scientific">Amphibalanus amphitrite</name>
    <name type="common">Striped barnacle</name>
    <name type="synonym">Balanus amphitrite</name>
    <dbReference type="NCBI Taxonomy" id="1232801"/>
    <lineage>
        <taxon>Eukaryota</taxon>
        <taxon>Metazoa</taxon>
        <taxon>Ecdysozoa</taxon>
        <taxon>Arthropoda</taxon>
        <taxon>Crustacea</taxon>
        <taxon>Multicrustacea</taxon>
        <taxon>Cirripedia</taxon>
        <taxon>Thoracica</taxon>
        <taxon>Thoracicalcarea</taxon>
        <taxon>Balanomorpha</taxon>
        <taxon>Balanoidea</taxon>
        <taxon>Balanidae</taxon>
        <taxon>Amphibalaninae</taxon>
        <taxon>Amphibalanus</taxon>
    </lineage>
</organism>
<dbReference type="GO" id="GO:0005576">
    <property type="term" value="C:extracellular region"/>
    <property type="evidence" value="ECO:0007669"/>
    <property type="project" value="InterPro"/>
</dbReference>
<dbReference type="EMBL" id="VIIS01001728">
    <property type="protein sequence ID" value="KAF0293714.1"/>
    <property type="molecule type" value="Genomic_DNA"/>
</dbReference>
<dbReference type="SUPFAM" id="SSF55797">
    <property type="entry name" value="PR-1-like"/>
    <property type="match status" value="1"/>
</dbReference>
<dbReference type="Gene3D" id="3.40.33.10">
    <property type="entry name" value="CAP"/>
    <property type="match status" value="1"/>
</dbReference>
<dbReference type="PRINTS" id="PR00837">
    <property type="entry name" value="V5TPXLIKE"/>
</dbReference>
<feature type="domain" description="SCP" evidence="2">
    <location>
        <begin position="75"/>
        <end position="248"/>
    </location>
</feature>